<proteinExistence type="predicted"/>
<dbReference type="SUPFAM" id="SSF55961">
    <property type="entry name" value="Bet v1-like"/>
    <property type="match status" value="1"/>
</dbReference>
<dbReference type="Proteomes" id="UP000241769">
    <property type="component" value="Unassembled WGS sequence"/>
</dbReference>
<dbReference type="Gene3D" id="3.30.530.20">
    <property type="match status" value="1"/>
</dbReference>
<protein>
    <recommendedName>
        <fullName evidence="3">START domain-containing protein</fullName>
    </recommendedName>
</protein>
<evidence type="ECO:0008006" key="3">
    <source>
        <dbReference type="Google" id="ProtNLM"/>
    </source>
</evidence>
<evidence type="ECO:0000313" key="1">
    <source>
        <dbReference type="EMBL" id="PRP89468.1"/>
    </source>
</evidence>
<evidence type="ECO:0000313" key="2">
    <source>
        <dbReference type="Proteomes" id="UP000241769"/>
    </source>
</evidence>
<accession>A0A2P6NZW3</accession>
<organism evidence="1 2">
    <name type="scientific">Planoprotostelium fungivorum</name>
    <dbReference type="NCBI Taxonomy" id="1890364"/>
    <lineage>
        <taxon>Eukaryota</taxon>
        <taxon>Amoebozoa</taxon>
        <taxon>Evosea</taxon>
        <taxon>Variosea</taxon>
        <taxon>Cavosteliida</taxon>
        <taxon>Cavosteliaceae</taxon>
        <taxon>Planoprotostelium</taxon>
    </lineage>
</organism>
<dbReference type="EMBL" id="MDYQ01000003">
    <property type="protein sequence ID" value="PRP89468.1"/>
    <property type="molecule type" value="Genomic_DNA"/>
</dbReference>
<keyword evidence="2" id="KW-1185">Reference proteome</keyword>
<dbReference type="AlphaFoldDB" id="A0A2P6NZW3"/>
<dbReference type="InterPro" id="IPR023393">
    <property type="entry name" value="START-like_dom_sf"/>
</dbReference>
<reference evidence="1 2" key="1">
    <citation type="journal article" date="2018" name="Genome Biol. Evol.">
        <title>Multiple Roots of Fruiting Body Formation in Amoebozoa.</title>
        <authorList>
            <person name="Hillmann F."/>
            <person name="Forbes G."/>
            <person name="Novohradska S."/>
            <person name="Ferling I."/>
            <person name="Riege K."/>
            <person name="Groth M."/>
            <person name="Westermann M."/>
            <person name="Marz M."/>
            <person name="Spaller T."/>
            <person name="Winckler T."/>
            <person name="Schaap P."/>
            <person name="Glockner G."/>
        </authorList>
    </citation>
    <scope>NUCLEOTIDE SEQUENCE [LARGE SCALE GENOMIC DNA]</scope>
    <source>
        <strain evidence="1 2">Jena</strain>
    </source>
</reference>
<comment type="caution">
    <text evidence="1">The sequence shown here is derived from an EMBL/GenBank/DDBJ whole genome shotgun (WGS) entry which is preliminary data.</text>
</comment>
<gene>
    <name evidence="1" type="ORF">PROFUN_01331</name>
</gene>
<sequence length="594" mass="68366">MNQLVKRSSGSQLEQSYHRILEEAKYDDLELMMEELSLDKQKSLASHLSSVSRSPSSFIQLARWIVKRETSRSASPSEVFASEGIGRSFIELILNDSFSVKYMDHLLSPLIKKISEKRPGVDLRGQIGVALDQFFISMEESILSCPMYVYSVISPPIFLTHVYSHIRILLSEIDQEMKQTYGEQTPITQGLTLFVNQLLCHNLTPPKANNISGESFVWDDSSIDTIKSMIGQTIIIRMSEHQRRPSLSTWSTQLIHFYGMLVDAEDVKRAMSIVEASMSERERECKSAREDFKRFYRKMICYRMSPSSSRASVTEPNESPDMFDRMHREFVQKVNHCDWVLKKTNKNAFVYTKKEEAGICTKIVLRINSPLSDVVRVFGEKSWSTEYDSLIDRSVTTRKGQNYSEGHFNMHFSFPYSDRSFHYSQWTIWKHLSQRRVVRVMNDVGGYVSKTKGIRGQLHLSGTEYAEDKGDPNVTHVSIVFHVEVNGRMPQYMKSVISTSQVEKFVSLSKFTEKLAQNRNKTKSGQSAEIQDMGSNKEPELERFVNSVRFFEKVSGSVRNKRVGVRETTKDDTYTTSISSYSQYNTLRRNTNLN</sequence>
<dbReference type="InParanoid" id="A0A2P6NZW3"/>
<name>A0A2P6NZW3_9EUKA</name>